<feature type="compositionally biased region" description="Basic and acidic residues" evidence="1">
    <location>
        <begin position="48"/>
        <end position="59"/>
    </location>
</feature>
<dbReference type="InterPro" id="IPR001810">
    <property type="entry name" value="F-box_dom"/>
</dbReference>
<dbReference type="AlphaFoldDB" id="A0A8T2AZA4"/>
<dbReference type="EMBL" id="JAEFBK010000008">
    <property type="protein sequence ID" value="KAG7579086.1"/>
    <property type="molecule type" value="Genomic_DNA"/>
</dbReference>
<dbReference type="InterPro" id="IPR005174">
    <property type="entry name" value="KIB1-4_b-propeller"/>
</dbReference>
<evidence type="ECO:0000313" key="4">
    <source>
        <dbReference type="Proteomes" id="UP000694240"/>
    </source>
</evidence>
<accession>A0A8T2AZA4</accession>
<dbReference type="Proteomes" id="UP000694240">
    <property type="component" value="Chromosome 8"/>
</dbReference>
<proteinExistence type="predicted"/>
<dbReference type="CDD" id="cd09917">
    <property type="entry name" value="F-box_SF"/>
    <property type="match status" value="1"/>
</dbReference>
<organism evidence="3 4">
    <name type="scientific">Arabidopsis thaliana x Arabidopsis arenosa</name>
    <dbReference type="NCBI Taxonomy" id="1240361"/>
    <lineage>
        <taxon>Eukaryota</taxon>
        <taxon>Viridiplantae</taxon>
        <taxon>Streptophyta</taxon>
        <taxon>Embryophyta</taxon>
        <taxon>Tracheophyta</taxon>
        <taxon>Spermatophyta</taxon>
        <taxon>Magnoliopsida</taxon>
        <taxon>eudicotyledons</taxon>
        <taxon>Gunneridae</taxon>
        <taxon>Pentapetalae</taxon>
        <taxon>rosids</taxon>
        <taxon>malvids</taxon>
        <taxon>Brassicales</taxon>
        <taxon>Brassicaceae</taxon>
        <taxon>Camelineae</taxon>
        <taxon>Arabidopsis</taxon>
    </lineage>
</organism>
<dbReference type="PROSITE" id="PS50181">
    <property type="entry name" value="FBOX"/>
    <property type="match status" value="1"/>
</dbReference>
<evidence type="ECO:0000259" key="2">
    <source>
        <dbReference type="PROSITE" id="PS50181"/>
    </source>
</evidence>
<comment type="caution">
    <text evidence="3">The sequence shown here is derived from an EMBL/GenBank/DDBJ whole genome shotgun (WGS) entry which is preliminary data.</text>
</comment>
<reference evidence="3 4" key="1">
    <citation type="submission" date="2020-12" db="EMBL/GenBank/DDBJ databases">
        <title>Concerted genomic and epigenomic changes stabilize Arabidopsis allopolyploids.</title>
        <authorList>
            <person name="Chen Z."/>
        </authorList>
    </citation>
    <scope>NUCLEOTIDE SEQUENCE [LARGE SCALE GENOMIC DNA]</scope>
    <source>
        <strain evidence="3">Allo738</strain>
        <tissue evidence="3">Leaf</tissue>
    </source>
</reference>
<dbReference type="Pfam" id="PF03478">
    <property type="entry name" value="Beta-prop_KIB1-4"/>
    <property type="match status" value="1"/>
</dbReference>
<evidence type="ECO:0000256" key="1">
    <source>
        <dbReference type="SAM" id="MobiDB-lite"/>
    </source>
</evidence>
<name>A0A8T2AZA4_9BRAS</name>
<dbReference type="Pfam" id="PF00646">
    <property type="entry name" value="F-box"/>
    <property type="match status" value="1"/>
</dbReference>
<gene>
    <name evidence="3" type="ORF">ISN45_Aa03g032560</name>
</gene>
<dbReference type="PANTHER" id="PTHR44259">
    <property type="entry name" value="OS07G0183000 PROTEIN-RELATED"/>
    <property type="match status" value="1"/>
</dbReference>
<sequence>MSSRVLLLRRLGRLKETNRRWKETVFKMDVGSQREQNSGPIIPQLSKYHVDDDTNRERDDEPVIPLNPIETPNPLTLSALPHDLLRSIFERLSFADFHRAKIVCSTWNSISKQTVPKEIRSPWLILFPDDGVNGCVLYNPDEDRIYKSVRDFSGTIFLANSGNWFLVMDSKSNLYIIDVFSENRIDLPPLESLMSDNFTFERKGDKKFRWQVTNLPDALIVRYPKAEELRGLLWVDEKTEEFVAVWFFEYSCNFLAFHKKGDDHYRHIQLQSVLLPDVFVSVSDIVLRGYFLYIARSTDYIQILDLSKQQGFEDVTQNDSFNMLSRSGPWGYQIILRIVVTTSGEVLVVINNLYETNIESRKSFRLFKKDPIPHPNKHYNSLVEVDSLGDEEALLLDLGITVPGIEPNSIYFTRYDRVFHQWDLRESNLDICVFNLETKTLKRFPSLSDMKLKDARWFLPCI</sequence>
<feature type="region of interest" description="Disordered" evidence="1">
    <location>
        <begin position="32"/>
        <end position="59"/>
    </location>
</feature>
<protein>
    <submittedName>
        <fullName evidence="3">F-box domain</fullName>
    </submittedName>
</protein>
<dbReference type="PANTHER" id="PTHR44259:SF31">
    <property type="entry name" value="F-BOX FAMILY PROTEIN"/>
    <property type="match status" value="1"/>
</dbReference>
<dbReference type="SMART" id="SM00256">
    <property type="entry name" value="FBOX"/>
    <property type="match status" value="1"/>
</dbReference>
<feature type="domain" description="F-box" evidence="2">
    <location>
        <begin position="74"/>
        <end position="126"/>
    </location>
</feature>
<dbReference type="InterPro" id="IPR050942">
    <property type="entry name" value="F-box_BR-signaling"/>
</dbReference>
<evidence type="ECO:0000313" key="3">
    <source>
        <dbReference type="EMBL" id="KAG7579086.1"/>
    </source>
</evidence>
<keyword evidence="4" id="KW-1185">Reference proteome</keyword>